<accession>A0A382RU07</accession>
<dbReference type="GO" id="GO:0005886">
    <property type="term" value="C:plasma membrane"/>
    <property type="evidence" value="ECO:0007669"/>
    <property type="project" value="TreeGrafter"/>
</dbReference>
<feature type="transmembrane region" description="Helical" evidence="1">
    <location>
        <begin position="108"/>
        <end position="127"/>
    </location>
</feature>
<sequence>MAAFLQRLKGKLGDLKGNSDLAFIIGLFGAVFLLVIPVHKDLLSLLLVVSIALALLILVTVIYVKDPPEFSVFPTLLLAVTLYRLGLNVASTRLILTDADAGSVIQSFGTYVVGGNYVVGAVIFLILV</sequence>
<evidence type="ECO:0008006" key="3">
    <source>
        <dbReference type="Google" id="ProtNLM"/>
    </source>
</evidence>
<gene>
    <name evidence="2" type="ORF">METZ01_LOCUS353499</name>
</gene>
<dbReference type="PANTHER" id="PTHR30161:SF1">
    <property type="entry name" value="FLAGELLAR BIOSYNTHESIS PROTEIN FLHA-RELATED"/>
    <property type="match status" value="1"/>
</dbReference>
<feature type="transmembrane region" description="Helical" evidence="1">
    <location>
        <begin position="21"/>
        <end position="39"/>
    </location>
</feature>
<dbReference type="Pfam" id="PF00771">
    <property type="entry name" value="FHIPEP"/>
    <property type="match status" value="1"/>
</dbReference>
<protein>
    <recommendedName>
        <fullName evidence="3">EscV/YscV/HrcV family type III secretion system export apparatus protein</fullName>
    </recommendedName>
</protein>
<dbReference type="GO" id="GO:0009306">
    <property type="term" value="P:protein secretion"/>
    <property type="evidence" value="ECO:0007669"/>
    <property type="project" value="InterPro"/>
</dbReference>
<evidence type="ECO:0000256" key="1">
    <source>
        <dbReference type="SAM" id="Phobius"/>
    </source>
</evidence>
<feature type="non-terminal residue" evidence="2">
    <location>
        <position position="128"/>
    </location>
</feature>
<name>A0A382RU07_9ZZZZ</name>
<keyword evidence="1" id="KW-0472">Membrane</keyword>
<dbReference type="PANTHER" id="PTHR30161">
    <property type="entry name" value="FLAGELLAR EXPORT PROTEIN, MEMBRANE FLHA SUBUNIT-RELATED"/>
    <property type="match status" value="1"/>
</dbReference>
<dbReference type="PRINTS" id="PR00949">
    <property type="entry name" value="TYPE3IMAPROT"/>
</dbReference>
<evidence type="ECO:0000313" key="2">
    <source>
        <dbReference type="EMBL" id="SVD00645.1"/>
    </source>
</evidence>
<reference evidence="2" key="1">
    <citation type="submission" date="2018-05" db="EMBL/GenBank/DDBJ databases">
        <authorList>
            <person name="Lanie J.A."/>
            <person name="Ng W.-L."/>
            <person name="Kazmierczak K.M."/>
            <person name="Andrzejewski T.M."/>
            <person name="Davidsen T.M."/>
            <person name="Wayne K.J."/>
            <person name="Tettelin H."/>
            <person name="Glass J.I."/>
            <person name="Rusch D."/>
            <person name="Podicherti R."/>
            <person name="Tsui H.-C.T."/>
            <person name="Winkler M.E."/>
        </authorList>
    </citation>
    <scope>NUCLEOTIDE SEQUENCE</scope>
</reference>
<feature type="transmembrane region" description="Helical" evidence="1">
    <location>
        <begin position="45"/>
        <end position="64"/>
    </location>
</feature>
<keyword evidence="1" id="KW-1133">Transmembrane helix</keyword>
<dbReference type="EMBL" id="UINC01123882">
    <property type="protein sequence ID" value="SVD00645.1"/>
    <property type="molecule type" value="Genomic_DNA"/>
</dbReference>
<feature type="transmembrane region" description="Helical" evidence="1">
    <location>
        <begin position="76"/>
        <end position="96"/>
    </location>
</feature>
<proteinExistence type="predicted"/>
<keyword evidence="1" id="KW-0812">Transmembrane</keyword>
<dbReference type="AlphaFoldDB" id="A0A382RU07"/>
<dbReference type="InterPro" id="IPR001712">
    <property type="entry name" value="T3SS_FHIPEP"/>
</dbReference>
<organism evidence="2">
    <name type="scientific">marine metagenome</name>
    <dbReference type="NCBI Taxonomy" id="408172"/>
    <lineage>
        <taxon>unclassified sequences</taxon>
        <taxon>metagenomes</taxon>
        <taxon>ecological metagenomes</taxon>
    </lineage>
</organism>
<dbReference type="GO" id="GO:0044780">
    <property type="term" value="P:bacterial-type flagellum assembly"/>
    <property type="evidence" value="ECO:0007669"/>
    <property type="project" value="TreeGrafter"/>
</dbReference>